<evidence type="ECO:0000256" key="7">
    <source>
        <dbReference type="PROSITE-ProRule" id="PRU00023"/>
    </source>
</evidence>
<evidence type="ECO:0000313" key="10">
    <source>
        <dbReference type="WBParaSite" id="jg13201"/>
    </source>
</evidence>
<comment type="similarity">
    <text evidence="5">Belongs to the fem-1 family.</text>
</comment>
<dbReference type="Pfam" id="PF00023">
    <property type="entry name" value="Ank"/>
    <property type="match status" value="2"/>
</dbReference>
<evidence type="ECO:0000256" key="5">
    <source>
        <dbReference type="ARBA" id="ARBA00038500"/>
    </source>
</evidence>
<feature type="compositionally biased region" description="Low complexity" evidence="8">
    <location>
        <begin position="435"/>
        <end position="455"/>
    </location>
</feature>
<dbReference type="Gene3D" id="1.25.40.20">
    <property type="entry name" value="Ankyrin repeat-containing domain"/>
    <property type="match status" value="3"/>
</dbReference>
<evidence type="ECO:0000256" key="2">
    <source>
        <dbReference type="ARBA" id="ARBA00022737"/>
    </source>
</evidence>
<feature type="repeat" description="ANK" evidence="7">
    <location>
        <begin position="49"/>
        <end position="81"/>
    </location>
</feature>
<dbReference type="Pfam" id="PF12796">
    <property type="entry name" value="Ank_2"/>
    <property type="match status" value="2"/>
</dbReference>
<keyword evidence="9" id="KW-1185">Reference proteome</keyword>
<feature type="repeat" description="ANK" evidence="7">
    <location>
        <begin position="155"/>
        <end position="180"/>
    </location>
</feature>
<name>A0A915CVU3_9BILA</name>
<dbReference type="SMART" id="SM00248">
    <property type="entry name" value="ANK"/>
    <property type="match status" value="7"/>
</dbReference>
<dbReference type="PROSITE" id="PS50297">
    <property type="entry name" value="ANK_REP_REGION"/>
    <property type="match status" value="5"/>
</dbReference>
<feature type="repeat" description="ANK" evidence="7">
    <location>
        <begin position="89"/>
        <end position="121"/>
    </location>
</feature>
<evidence type="ECO:0000313" key="9">
    <source>
        <dbReference type="Proteomes" id="UP000887574"/>
    </source>
</evidence>
<comment type="pathway">
    <text evidence="1">Protein modification; protein ubiquitination.</text>
</comment>
<dbReference type="AlphaFoldDB" id="A0A915CVU3"/>
<keyword evidence="3" id="KW-0833">Ubl conjugation pathway</keyword>
<dbReference type="PANTHER" id="PTHR24173">
    <property type="entry name" value="ANKYRIN REPEAT CONTAINING"/>
    <property type="match status" value="1"/>
</dbReference>
<dbReference type="InterPro" id="IPR036770">
    <property type="entry name" value="Ankyrin_rpt-contain_sf"/>
</dbReference>
<dbReference type="InterPro" id="IPR002110">
    <property type="entry name" value="Ankyrin_rpt"/>
</dbReference>
<evidence type="ECO:0000256" key="4">
    <source>
        <dbReference type="ARBA" id="ARBA00023043"/>
    </source>
</evidence>
<dbReference type="GO" id="GO:0005737">
    <property type="term" value="C:cytoplasm"/>
    <property type="evidence" value="ECO:0007669"/>
    <property type="project" value="UniProtKB-SubCell"/>
</dbReference>
<feature type="repeat" description="ANK" evidence="7">
    <location>
        <begin position="122"/>
        <end position="154"/>
    </location>
</feature>
<feature type="repeat" description="ANK" evidence="7">
    <location>
        <begin position="512"/>
        <end position="546"/>
    </location>
</feature>
<dbReference type="PANTHER" id="PTHR24173:SF78">
    <property type="entry name" value="PROTEIN FEM-1 HOMOLOG B"/>
    <property type="match status" value="1"/>
</dbReference>
<dbReference type="SUPFAM" id="SSF48403">
    <property type="entry name" value="Ankyrin repeat"/>
    <property type="match status" value="2"/>
</dbReference>
<feature type="region of interest" description="Disordered" evidence="8">
    <location>
        <begin position="435"/>
        <end position="466"/>
    </location>
</feature>
<evidence type="ECO:0000256" key="8">
    <source>
        <dbReference type="SAM" id="MobiDB-lite"/>
    </source>
</evidence>
<keyword evidence="4 7" id="KW-0040">ANK repeat</keyword>
<dbReference type="WBParaSite" id="jg13201">
    <property type="protein sequence ID" value="jg13201"/>
    <property type="gene ID" value="jg13201"/>
</dbReference>
<evidence type="ECO:0000256" key="1">
    <source>
        <dbReference type="ARBA" id="ARBA00004906"/>
    </source>
</evidence>
<evidence type="ECO:0000256" key="3">
    <source>
        <dbReference type="ARBA" id="ARBA00022786"/>
    </source>
</evidence>
<dbReference type="PRINTS" id="PR01415">
    <property type="entry name" value="ANKYRIN"/>
</dbReference>
<keyword evidence="2" id="KW-0677">Repeat</keyword>
<sequence length="610" mass="67868">MTECSSCTADCTPLLFNAAKDGNIERIKMVVSGMSEHEIKQTLNDPLGTGHTPLIIASRNGHSKCVEYLLSIGADPTYMEQSVSMVTLYPVTPLRGACYDGHLEIVRFLVTNGANIETPNRHGHTPLMISCYRSKVELVKYLILLGVDVNARGVKGNTALHDAAEVGNKEIVEMLLKAGARSQPGEFGVTPLMSAAMLGHTEVMPLLFCLASRKEKQDSWKLLGATLVDRKMDLASAISCWNNSFMEVICGPKGEKEGSEETESVALFDAVKCRVYVGDPEAIRMQALIVRERILGKPILKLIITCATEEPFIWTTEDGIGHTNSFLEAFSSILDDMRLRPERQQFNGGLLGISLEQVVVVLDRTVYEAERYLRMELDDCFVDYDSRDIRQDTENLLGVILQFLHLTNRIHALELQHQGQEPACDIVVNQLAPDSPASPYRSSPSSSSASPSYPSIPETSKTNFERVESSKNHYMLTYNDETGTFRHQRSPSRFVVEKLIEAGSDPKKVDSQGNTALHILLTNSINRPSLVKLLLDAGAPLLARNHKSVGGYTCLELIQKFSPTLVQELRIARWLTLKQMAANSVVRHWKDQTILDEMLPTELKEYIEVF</sequence>
<evidence type="ECO:0000256" key="6">
    <source>
        <dbReference type="ARBA" id="ARBA00072197"/>
    </source>
</evidence>
<reference evidence="10" key="1">
    <citation type="submission" date="2022-11" db="UniProtKB">
        <authorList>
            <consortium name="WormBaseParasite"/>
        </authorList>
    </citation>
    <scope>IDENTIFICATION</scope>
</reference>
<protein>
    <recommendedName>
        <fullName evidence="6">Protein fem-1 homolog B</fullName>
    </recommendedName>
</protein>
<organism evidence="9 10">
    <name type="scientific">Ditylenchus dipsaci</name>
    <dbReference type="NCBI Taxonomy" id="166011"/>
    <lineage>
        <taxon>Eukaryota</taxon>
        <taxon>Metazoa</taxon>
        <taxon>Ecdysozoa</taxon>
        <taxon>Nematoda</taxon>
        <taxon>Chromadorea</taxon>
        <taxon>Rhabditida</taxon>
        <taxon>Tylenchina</taxon>
        <taxon>Tylenchomorpha</taxon>
        <taxon>Sphaerularioidea</taxon>
        <taxon>Anguinidae</taxon>
        <taxon>Anguininae</taxon>
        <taxon>Ditylenchus</taxon>
    </lineage>
</organism>
<dbReference type="PROSITE" id="PS50088">
    <property type="entry name" value="ANK_REPEAT"/>
    <property type="match status" value="5"/>
</dbReference>
<accession>A0A915CVU3</accession>
<proteinExistence type="inferred from homology"/>
<dbReference type="Proteomes" id="UP000887574">
    <property type="component" value="Unplaced"/>
</dbReference>